<dbReference type="Proteomes" id="UP000663889">
    <property type="component" value="Unassembled WGS sequence"/>
</dbReference>
<name>A0A815D985_9BILA</name>
<accession>A0A815D985</accession>
<evidence type="ECO:0000256" key="1">
    <source>
        <dbReference type="SAM" id="MobiDB-lite"/>
    </source>
</evidence>
<protein>
    <submittedName>
        <fullName evidence="2">Uncharacterized protein</fullName>
    </submittedName>
</protein>
<sequence>MTNFNFYILPNLDARIKNIGIWKYALCEEYIRRLFIYSLSYVAVDYKQLKEYRQQMNTFTFSKNQQQFENELLLPFNESFEESLWEKKKKQIDIDESKYFKTIDETNESTIQLFGNKTYLVLSKSIEQWSEYTLILDISIPNFPTFNEHLTIFSTNSETGIYITHSGKICLFNDGKVNQSKIILKLNEYMRLFIMVQKKYIEIYLNGILQIRSNINNDQFILKTNRIDLFREIDLLMNTTNDDIVRIECKSITFLNRLIESDLINKQLKSSNYSLTSLVAPPFSLIVSNLIAIGYKDEWIKLAMKKNLSLPSHAVDITEVNSEINKILITDVFPLISLRYKSTIEEILAIMKKQQQLKLNIYLKQKLEENENVDQSISVESFHDDIDTFAIKDTINNVDIQESNVAEQKLEQDKIQAQQATYFAVRSLTSLLLILIKSAEKNDPIIVEELLTLAIQLCDQMPMNCFNSSDLSAIIDSHWFKSLQPLINYMNELSLSTNTMMANKAMKILLSFSIAKASFKDILPILRKLVFNKVHVYNVRRLFFRLNNSLVKTLNKMEKKKQQQQQNDGSSDKFEQDTDDDKTLDKSTDYLQTIGTFPNSRLIQLDEKEFTGPYVASVILAHIDFYNRTHSIEQFEHGSIDSSISFEFHPNTFEQLFHIIEQLTATKIEDSNIVDIHILTVCLRLFATHLKFLLAVTSTLDRDLLLRNHQLRTIIETSSTKPKYHVDFTTFASDNQLNLWFDLLLKLVCNDNDESFEQTTICQKASQALIYIIEKKVSSFTEKLTIFHTYIIENKYPLLIEQIFVELKKNLTLLSWIEVFFNDDNETSSDKRIASQILYSFIDIYLNLSNDIDLKRKEQIKEILLIFQELLLVQLISPSRMENIQNNDTTKNELNKFSFSHYSTSFITNYLTHIFSHPPVNRGDFNLSVCFISNKFCSGPIIIILLILPISQHIE</sequence>
<proteinExistence type="predicted"/>
<feature type="region of interest" description="Disordered" evidence="1">
    <location>
        <begin position="557"/>
        <end position="585"/>
    </location>
</feature>
<dbReference type="AlphaFoldDB" id="A0A815D985"/>
<dbReference type="SUPFAM" id="SSF49899">
    <property type="entry name" value="Concanavalin A-like lectins/glucanases"/>
    <property type="match status" value="1"/>
</dbReference>
<dbReference type="InterPro" id="IPR013320">
    <property type="entry name" value="ConA-like_dom_sf"/>
</dbReference>
<gene>
    <name evidence="2" type="ORF">SEV965_LOCUS25885</name>
</gene>
<evidence type="ECO:0000313" key="3">
    <source>
        <dbReference type="Proteomes" id="UP000663889"/>
    </source>
</evidence>
<dbReference type="EMBL" id="CAJNOU010002132">
    <property type="protein sequence ID" value="CAF1293250.1"/>
    <property type="molecule type" value="Genomic_DNA"/>
</dbReference>
<evidence type="ECO:0000313" key="2">
    <source>
        <dbReference type="EMBL" id="CAF1293250.1"/>
    </source>
</evidence>
<comment type="caution">
    <text evidence="2">The sequence shown here is derived from an EMBL/GenBank/DDBJ whole genome shotgun (WGS) entry which is preliminary data.</text>
</comment>
<reference evidence="2" key="1">
    <citation type="submission" date="2021-02" db="EMBL/GenBank/DDBJ databases">
        <authorList>
            <person name="Nowell W R."/>
        </authorList>
    </citation>
    <scope>NUCLEOTIDE SEQUENCE</scope>
</reference>
<organism evidence="2 3">
    <name type="scientific">Rotaria sordida</name>
    <dbReference type="NCBI Taxonomy" id="392033"/>
    <lineage>
        <taxon>Eukaryota</taxon>
        <taxon>Metazoa</taxon>
        <taxon>Spiralia</taxon>
        <taxon>Gnathifera</taxon>
        <taxon>Rotifera</taxon>
        <taxon>Eurotatoria</taxon>
        <taxon>Bdelloidea</taxon>
        <taxon>Philodinida</taxon>
        <taxon>Philodinidae</taxon>
        <taxon>Rotaria</taxon>
    </lineage>
</organism>
<feature type="compositionally biased region" description="Basic and acidic residues" evidence="1">
    <location>
        <begin position="570"/>
        <end position="585"/>
    </location>
</feature>